<reference evidence="1" key="2">
    <citation type="submission" date="2015-02" db="UniProtKB">
        <authorList>
            <consortium name="EnsemblMetazoa"/>
        </authorList>
    </citation>
    <scope>IDENTIFICATION</scope>
</reference>
<organism evidence="1 2">
    <name type="scientific">Strigamia maritima</name>
    <name type="common">European centipede</name>
    <name type="synonym">Geophilus maritimus</name>
    <dbReference type="NCBI Taxonomy" id="126957"/>
    <lineage>
        <taxon>Eukaryota</taxon>
        <taxon>Metazoa</taxon>
        <taxon>Ecdysozoa</taxon>
        <taxon>Arthropoda</taxon>
        <taxon>Myriapoda</taxon>
        <taxon>Chilopoda</taxon>
        <taxon>Pleurostigmophora</taxon>
        <taxon>Geophilomorpha</taxon>
        <taxon>Linotaeniidae</taxon>
        <taxon>Strigamia</taxon>
    </lineage>
</organism>
<dbReference type="EnsemblMetazoa" id="SMAR001473-RA">
    <property type="protein sequence ID" value="SMAR001473-PA"/>
    <property type="gene ID" value="SMAR001473"/>
</dbReference>
<dbReference type="AlphaFoldDB" id="T1IKM2"/>
<proteinExistence type="predicted"/>
<reference evidence="2" key="1">
    <citation type="submission" date="2011-05" db="EMBL/GenBank/DDBJ databases">
        <authorList>
            <person name="Richards S.R."/>
            <person name="Qu J."/>
            <person name="Jiang H."/>
            <person name="Jhangiani S.N."/>
            <person name="Agravi P."/>
            <person name="Goodspeed R."/>
            <person name="Gross S."/>
            <person name="Mandapat C."/>
            <person name="Jackson L."/>
            <person name="Mathew T."/>
            <person name="Pu L."/>
            <person name="Thornton R."/>
            <person name="Saada N."/>
            <person name="Wilczek-Boney K.B."/>
            <person name="Lee S."/>
            <person name="Kovar C."/>
            <person name="Wu Y."/>
            <person name="Scherer S.E."/>
            <person name="Worley K.C."/>
            <person name="Muzny D.M."/>
            <person name="Gibbs R."/>
        </authorList>
    </citation>
    <scope>NUCLEOTIDE SEQUENCE</scope>
    <source>
        <strain evidence="2">Brora</strain>
    </source>
</reference>
<keyword evidence="2" id="KW-1185">Reference proteome</keyword>
<dbReference type="Proteomes" id="UP000014500">
    <property type="component" value="Unassembled WGS sequence"/>
</dbReference>
<accession>T1IKM2</accession>
<sequence length="87" mass="9897">QNYSTDTTELTILTLRHKKEEVQFVTFRSSTSNNNYPEFTEIGHQHQSLKLNVANGLPNSSPLIKITIGTVINVKTFGLMEEIAQYR</sequence>
<evidence type="ECO:0000313" key="1">
    <source>
        <dbReference type="EnsemblMetazoa" id="SMAR001473-PA"/>
    </source>
</evidence>
<name>T1IKM2_STRMM</name>
<dbReference type="HOGENOM" id="CLU_2489829_0_0_1"/>
<protein>
    <submittedName>
        <fullName evidence="1">Uncharacterized protein</fullName>
    </submittedName>
</protein>
<dbReference type="EMBL" id="JH430577">
    <property type="status" value="NOT_ANNOTATED_CDS"/>
    <property type="molecule type" value="Genomic_DNA"/>
</dbReference>
<evidence type="ECO:0000313" key="2">
    <source>
        <dbReference type="Proteomes" id="UP000014500"/>
    </source>
</evidence>